<dbReference type="Gene3D" id="3.40.630.30">
    <property type="match status" value="1"/>
</dbReference>
<dbReference type="EMBL" id="AYTS01000108">
    <property type="protein sequence ID" value="OOP55910.1"/>
    <property type="molecule type" value="Genomic_DNA"/>
</dbReference>
<reference evidence="2 3" key="1">
    <citation type="journal article" date="2017" name="Water Res.">
        <title>Discovery and metagenomic analysis of an anammox bacterial enrichment related to Candidatus "Brocadia caroliniensis" in a full-scale glycerol-fed nitritation-denitritation separate centrate treatment process.</title>
        <authorList>
            <person name="Park H."/>
            <person name="Brotto A.C."/>
            <person name="van Loosdrecht M.C."/>
            <person name="Chandran K."/>
        </authorList>
    </citation>
    <scope>NUCLEOTIDE SEQUENCE [LARGE SCALE GENOMIC DNA]</scope>
    <source>
        <strain evidence="2">26THWARD</strain>
    </source>
</reference>
<keyword evidence="2" id="KW-0808">Transferase</keyword>
<comment type="caution">
    <text evidence="2">The sequence shown here is derived from an EMBL/GenBank/DDBJ whole genome shotgun (WGS) entry which is preliminary data.</text>
</comment>
<dbReference type="CDD" id="cd04301">
    <property type="entry name" value="NAT_SF"/>
    <property type="match status" value="1"/>
</dbReference>
<dbReference type="STRING" id="1004156.AYP45_12090"/>
<evidence type="ECO:0000313" key="3">
    <source>
        <dbReference type="Proteomes" id="UP000189681"/>
    </source>
</evidence>
<name>A0A1V4AS18_9BACT</name>
<proteinExistence type="predicted"/>
<dbReference type="Proteomes" id="UP000189681">
    <property type="component" value="Unassembled WGS sequence"/>
</dbReference>
<dbReference type="SUPFAM" id="SSF55729">
    <property type="entry name" value="Acyl-CoA N-acyltransferases (Nat)"/>
    <property type="match status" value="1"/>
</dbReference>
<organism evidence="2 3">
    <name type="scientific">Candidatus Brocadia carolinensis</name>
    <dbReference type="NCBI Taxonomy" id="1004156"/>
    <lineage>
        <taxon>Bacteria</taxon>
        <taxon>Pseudomonadati</taxon>
        <taxon>Planctomycetota</taxon>
        <taxon>Candidatus Brocadiia</taxon>
        <taxon>Candidatus Brocadiales</taxon>
        <taxon>Candidatus Brocadiaceae</taxon>
        <taxon>Candidatus Brocadia</taxon>
    </lineage>
</organism>
<evidence type="ECO:0000313" key="2">
    <source>
        <dbReference type="EMBL" id="OOP55910.1"/>
    </source>
</evidence>
<dbReference type="Pfam" id="PF00583">
    <property type="entry name" value="Acetyltransf_1"/>
    <property type="match status" value="1"/>
</dbReference>
<feature type="domain" description="N-acetyltransferase" evidence="1">
    <location>
        <begin position="1"/>
        <end position="147"/>
    </location>
</feature>
<accession>A0A1V4AS18</accession>
<dbReference type="AlphaFoldDB" id="A0A1V4AS18"/>
<dbReference type="InterPro" id="IPR000182">
    <property type="entry name" value="GNAT_dom"/>
</dbReference>
<dbReference type="PROSITE" id="PS51186">
    <property type="entry name" value="GNAT"/>
    <property type="match status" value="1"/>
</dbReference>
<sequence>MERQAENQPELGGMLSASFSRVRITEMMNEMPLIVARRGGRIIAFLMSSTRNMNEDVPIIQAMLKAYPGTADAYVYGPICVSSEDRGKGLAQSMYRELRRLEPGREGILFIRRHNQASLRAHEKMGMREVASFVFNGNEYAVFSYFG</sequence>
<gene>
    <name evidence="2" type="ORF">AYP45_12090</name>
</gene>
<protein>
    <submittedName>
        <fullName evidence="2">GNAT family N-acetyltransferase</fullName>
    </submittedName>
</protein>
<evidence type="ECO:0000259" key="1">
    <source>
        <dbReference type="PROSITE" id="PS51186"/>
    </source>
</evidence>
<dbReference type="InterPro" id="IPR016181">
    <property type="entry name" value="Acyl_CoA_acyltransferase"/>
</dbReference>
<dbReference type="GO" id="GO:0016747">
    <property type="term" value="F:acyltransferase activity, transferring groups other than amino-acyl groups"/>
    <property type="evidence" value="ECO:0007669"/>
    <property type="project" value="InterPro"/>
</dbReference>